<gene>
    <name evidence="1" type="ORF">BHS01_06745</name>
</gene>
<reference evidence="1 2" key="1">
    <citation type="submission" date="2016-09" db="EMBL/GenBank/DDBJ databases">
        <title>Lactic acid bacteria from MAP meat Genome sequencing and assembly.</title>
        <authorList>
            <person name="Behr J."/>
            <person name="Hilgarth M."/>
            <person name="Vogel R.F."/>
        </authorList>
    </citation>
    <scope>NUCLEOTIDE SEQUENCE [LARGE SCALE GENOMIC DNA]</scope>
    <source>
        <strain evidence="1 2">TMW21615</strain>
    </source>
</reference>
<dbReference type="Proteomes" id="UP000516280">
    <property type="component" value="Chromosome"/>
</dbReference>
<dbReference type="RefSeq" id="WP_109834349.1">
    <property type="nucleotide sequence ID" value="NZ_CP017195.1"/>
</dbReference>
<evidence type="ECO:0000313" key="2">
    <source>
        <dbReference type="Proteomes" id="UP000516280"/>
    </source>
</evidence>
<dbReference type="KEGG" id="lpaa:BHS01_06745"/>
<name>A0A7L4WFZ2_9LACT</name>
<protein>
    <submittedName>
        <fullName evidence="1">Uncharacterized protein</fullName>
    </submittedName>
</protein>
<dbReference type="EMBL" id="CP017195">
    <property type="protein sequence ID" value="QDJ28235.1"/>
    <property type="molecule type" value="Genomic_DNA"/>
</dbReference>
<evidence type="ECO:0000313" key="1">
    <source>
        <dbReference type="EMBL" id="QDJ28235.1"/>
    </source>
</evidence>
<proteinExistence type="predicted"/>
<dbReference type="AlphaFoldDB" id="A0A7L4WFZ2"/>
<organism evidence="1 2">
    <name type="scientific">Pseudolactococcus paracarnosus</name>
    <dbReference type="NCBI Taxonomy" id="2749962"/>
    <lineage>
        <taxon>Bacteria</taxon>
        <taxon>Bacillati</taxon>
        <taxon>Bacillota</taxon>
        <taxon>Bacilli</taxon>
        <taxon>Lactobacillales</taxon>
        <taxon>Streptococcaceae</taxon>
        <taxon>Pseudolactococcus</taxon>
    </lineage>
</organism>
<accession>A0A7L4WFZ2</accession>
<sequence length="76" mass="8815">MAKEINIKFVFEKNEERFEPLSVEYETGNNRSMLAYCLAYIAATESLKKPCFIGHFEKDLKLLLLENVLEKLNGDN</sequence>